<feature type="signal peptide" evidence="1">
    <location>
        <begin position="1"/>
        <end position="25"/>
    </location>
</feature>
<dbReference type="STRING" id="748909.SAMN05192575_1035"/>
<sequence>MTTTTHRSRTALAPLALVTIGLVGAGTTAASAHSDDDDRVIVTGACSAGADWKLKVKTDDGRLEVEGEIDSNTVGQQWRWAIRHNGSVSDRGSATTTGRSGSFSIERQVVDLAGTDRVVFRAVHDGQTCRGVVNY</sequence>
<dbReference type="RefSeq" id="WP_091196982.1">
    <property type="nucleotide sequence ID" value="NZ_FOKC01000003.1"/>
</dbReference>
<organism evidence="3 4">
    <name type="scientific">Nocardioides alpinus</name>
    <dbReference type="NCBI Taxonomy" id="748909"/>
    <lineage>
        <taxon>Bacteria</taxon>
        <taxon>Bacillati</taxon>
        <taxon>Actinomycetota</taxon>
        <taxon>Actinomycetes</taxon>
        <taxon>Propionibacteriales</taxon>
        <taxon>Nocardioidaceae</taxon>
        <taxon>Nocardioides</taxon>
    </lineage>
</organism>
<keyword evidence="5" id="KW-1185">Reference proteome</keyword>
<dbReference type="EMBL" id="PJBV01000012">
    <property type="protein sequence ID" value="PKH42864.1"/>
    <property type="molecule type" value="Genomic_DNA"/>
</dbReference>
<keyword evidence="1" id="KW-0732">Signal</keyword>
<gene>
    <name evidence="2" type="ORF">CXG46_06320</name>
    <name evidence="3" type="ORF">SAMN05192575_1035</name>
</gene>
<evidence type="ECO:0008006" key="6">
    <source>
        <dbReference type="Google" id="ProtNLM"/>
    </source>
</evidence>
<dbReference type="AlphaFoldDB" id="A0A1I0XVD7"/>
<evidence type="ECO:0000313" key="3">
    <source>
        <dbReference type="EMBL" id="SFB04406.1"/>
    </source>
</evidence>
<dbReference type="OrthoDB" id="4870342at2"/>
<reference evidence="3" key="1">
    <citation type="submission" date="2016-10" db="EMBL/GenBank/DDBJ databases">
        <authorList>
            <person name="de Groot N.N."/>
        </authorList>
    </citation>
    <scope>NUCLEOTIDE SEQUENCE [LARGE SCALE GENOMIC DNA]</scope>
    <source>
        <strain evidence="3">CGMCC 1.10697</strain>
    </source>
</reference>
<dbReference type="Proteomes" id="UP000199113">
    <property type="component" value="Unassembled WGS sequence"/>
</dbReference>
<feature type="chain" id="PRO_5038411025" description="Secreted protein" evidence="1">
    <location>
        <begin position="26"/>
        <end position="135"/>
    </location>
</feature>
<reference evidence="2 5" key="2">
    <citation type="submission" date="2017-12" db="EMBL/GenBank/DDBJ databases">
        <title>Pharmacopeia of the Arctic Ocean.</title>
        <authorList>
            <person name="Collins E."/>
            <person name="Ducluzeau A.-L."/>
        </authorList>
    </citation>
    <scope>NUCLEOTIDE SEQUENCE [LARGE SCALE GENOMIC DNA]</scope>
    <source>
        <strain evidence="2 5">DSM 23325</strain>
    </source>
</reference>
<evidence type="ECO:0000313" key="4">
    <source>
        <dbReference type="Proteomes" id="UP000199113"/>
    </source>
</evidence>
<dbReference type="EMBL" id="FOKC01000003">
    <property type="protein sequence ID" value="SFB04406.1"/>
    <property type="molecule type" value="Genomic_DNA"/>
</dbReference>
<proteinExistence type="predicted"/>
<evidence type="ECO:0000256" key="1">
    <source>
        <dbReference type="SAM" id="SignalP"/>
    </source>
</evidence>
<evidence type="ECO:0000313" key="2">
    <source>
        <dbReference type="EMBL" id="PKH42864.1"/>
    </source>
</evidence>
<evidence type="ECO:0000313" key="5">
    <source>
        <dbReference type="Proteomes" id="UP000233565"/>
    </source>
</evidence>
<accession>A0A1I0XVD7</accession>
<dbReference type="Proteomes" id="UP000233565">
    <property type="component" value="Unassembled WGS sequence"/>
</dbReference>
<protein>
    <recommendedName>
        <fullName evidence="6">Secreted protein</fullName>
    </recommendedName>
</protein>
<name>A0A1I0XVD7_9ACTN</name>